<reference evidence="16" key="2">
    <citation type="submission" date="2015-01" db="EMBL/GenBank/DDBJ databases">
        <title>Evolutionary Origins and Diversification of the Mycorrhizal Mutualists.</title>
        <authorList>
            <consortium name="DOE Joint Genome Institute"/>
            <consortium name="Mycorrhizal Genomics Consortium"/>
            <person name="Kohler A."/>
            <person name="Kuo A."/>
            <person name="Nagy L.G."/>
            <person name="Floudas D."/>
            <person name="Copeland A."/>
            <person name="Barry K.W."/>
            <person name="Cichocki N."/>
            <person name="Veneault-Fourrey C."/>
            <person name="LaButti K."/>
            <person name="Lindquist E.A."/>
            <person name="Lipzen A."/>
            <person name="Lundell T."/>
            <person name="Morin E."/>
            <person name="Murat C."/>
            <person name="Riley R."/>
            <person name="Ohm R."/>
            <person name="Sun H."/>
            <person name="Tunlid A."/>
            <person name="Henrissat B."/>
            <person name="Grigoriev I.V."/>
            <person name="Hibbett D.S."/>
            <person name="Martin F."/>
        </authorList>
    </citation>
    <scope>NUCLEOTIDE SEQUENCE [LARGE SCALE GENOMIC DNA]</scope>
    <source>
        <strain evidence="16">441</strain>
    </source>
</reference>
<name>A0A0C9Z1F6_9AGAM</name>
<evidence type="ECO:0000256" key="11">
    <source>
        <dbReference type="ARBA" id="ARBA00023242"/>
    </source>
</evidence>
<dbReference type="STRING" id="765257.A0A0C9Z1F6"/>
<keyword evidence="5 13" id="KW-0808">Transferase</keyword>
<dbReference type="SMART" id="SM00975">
    <property type="entry name" value="Telomerase_RBD"/>
    <property type="match status" value="1"/>
</dbReference>
<protein>
    <recommendedName>
        <fullName evidence="3 13">Telomerase reverse transcriptase</fullName>
        <ecNumber evidence="2 13">2.7.7.49</ecNumber>
    </recommendedName>
    <alternativeName>
        <fullName evidence="13">Telomerase catalytic subunit</fullName>
    </alternativeName>
</protein>
<evidence type="ECO:0000256" key="4">
    <source>
        <dbReference type="ARBA" id="ARBA00022454"/>
    </source>
</evidence>
<evidence type="ECO:0000256" key="1">
    <source>
        <dbReference type="ARBA" id="ARBA00008001"/>
    </source>
</evidence>
<keyword evidence="11 13" id="KW-0539">Nucleus</keyword>
<sequence length="1168" mass="134491">MSQVPSRSLTLAVLDVYFDEVLVLREYLAQILVTQPADASAGGGTDNSLLRQGDSQEYNELLTTSYVGLRSTGTESRPHFMQVQPLMYMRDVIQKAHERLFLHSRARPNNIIASGYQRASDNATTNSSTSGIANRFVNTIITALQAPEWETLLQRIGADAMLHLLLKTSVFVSLPNECLCQLSGEPLIYVPLANGSSFMVSQSTQPRAKRKSEPSLTLPRKRQKLILLSSNGATKSVKASTRRNANQSIERRTPADISFTRSRLFYARPSRDPDSYRIVVGLPYDHILNRINPAYFKRLPRDPATYKDPDPEEQARNVRHLSKYIFPLQYGLPNVFGHVTNRNETYRQPNFSDREYDIKLLGRCKTPKRLKDTLPLLDKLLWRHGKCGYKPLRDKICPSKIKGADNKDIESSVILEMVSENSIHITPHSQISSHDVSLDSAGNSFLPQGLTQAQNYAKGKPRFVEFACSDMEVLRYVLLITKIVIPKQFWGSKKNFNLVQRYLKEFISLRRHETFTLHYILQGFSTADCDWVMPHGTGMIKQTRVSVTDALKRRELLEEFMFWYFDSFVIPLVNTTFYVTDSSAFRNRVLYFRQDDWEVLCAPLIHQLSEKTFRQIERREAEEILRQRRLGFSFVRLLPKETGVRPIVNLRRRNRPKGAVYSGPEQSINQVLQATFQILTYEKRRQPDLLGASVFGPNEIYARLKTFKTRLLERYPSGKFPKLYFVKVDVQACFDTIEQSTLLNILRQLISEDNYIIQKYGQIAPVARKIRRVYTRKAYPDGEKNDDVAPEHWTDPRVDEHPDFVAYARDLASTLRQSIFVDQVNYSFESRRNAMQLLEEHVSENIIDQRYYRQVVGIPQGSVLSAILCSYFYGDLEKRKLSDFSSNDPESVLLRLIDDYFFVTTTLQKAKSFLDVMTKGHPEYGCMISREKTMTNFDYDTEIMNVTSPTQTYFPWCGLLINMKDLSVMADYGRYNSTNLRDSLTVEKGRRQGAAFVHKMLQAAKSRSHIIFTDVVLNDAYTVYRNIYQSLLITAAKMDYYIESWGIDIAKNETFINNTIRQVIRYSHASILRKARNEVAKANGARCNVQRVLVNWYVRSLDPAFRSRFGLGTHAFYAIFSKRPQRYGTCLLLQHLESELSLPKGRGIQRRFRKLVKECAEAMAALGL</sequence>
<dbReference type="InterPro" id="IPR003545">
    <property type="entry name" value="Telomerase_RT"/>
</dbReference>
<keyword evidence="10 13" id="KW-0695">RNA-directed DNA polymerase</keyword>
<dbReference type="HOGENOM" id="CLU_001996_0_0_1"/>
<dbReference type="PRINTS" id="PR01365">
    <property type="entry name" value="TELOMERASERT"/>
</dbReference>
<dbReference type="OrthoDB" id="289721at2759"/>
<dbReference type="GO" id="GO:0003720">
    <property type="term" value="F:telomerase activity"/>
    <property type="evidence" value="ECO:0007669"/>
    <property type="project" value="InterPro"/>
</dbReference>
<proteinExistence type="inferred from homology"/>
<dbReference type="GO" id="GO:0070034">
    <property type="term" value="F:telomerase RNA binding"/>
    <property type="evidence" value="ECO:0007669"/>
    <property type="project" value="TreeGrafter"/>
</dbReference>
<evidence type="ECO:0000256" key="6">
    <source>
        <dbReference type="ARBA" id="ARBA00022695"/>
    </source>
</evidence>
<keyword evidence="8 13" id="KW-0460">Magnesium</keyword>
<evidence type="ECO:0000313" key="15">
    <source>
        <dbReference type="EMBL" id="KIK16117.1"/>
    </source>
</evidence>
<dbReference type="GO" id="GO:0042162">
    <property type="term" value="F:telomeric DNA binding"/>
    <property type="evidence" value="ECO:0007669"/>
    <property type="project" value="TreeGrafter"/>
</dbReference>
<gene>
    <name evidence="15" type="ORF">PISMIDRAFT_16050</name>
</gene>
<dbReference type="Gene3D" id="1.10.357.90">
    <property type="match status" value="1"/>
</dbReference>
<dbReference type="InterPro" id="IPR000477">
    <property type="entry name" value="RT_dom"/>
</dbReference>
<comment type="catalytic activity">
    <reaction evidence="12 13">
        <text>DNA(n) + a 2'-deoxyribonucleoside 5'-triphosphate = DNA(n+1) + diphosphate</text>
        <dbReference type="Rhea" id="RHEA:22508"/>
        <dbReference type="Rhea" id="RHEA-COMP:17339"/>
        <dbReference type="Rhea" id="RHEA-COMP:17340"/>
        <dbReference type="ChEBI" id="CHEBI:33019"/>
        <dbReference type="ChEBI" id="CHEBI:61560"/>
        <dbReference type="ChEBI" id="CHEBI:173112"/>
        <dbReference type="EC" id="2.7.7.49"/>
    </reaction>
</comment>
<dbReference type="EC" id="2.7.7.49" evidence="2 13"/>
<dbReference type="Proteomes" id="UP000054018">
    <property type="component" value="Unassembled WGS sequence"/>
</dbReference>
<evidence type="ECO:0000256" key="9">
    <source>
        <dbReference type="ARBA" id="ARBA00022895"/>
    </source>
</evidence>
<dbReference type="GO" id="GO:0000333">
    <property type="term" value="C:telomerase catalytic core complex"/>
    <property type="evidence" value="ECO:0007669"/>
    <property type="project" value="TreeGrafter"/>
</dbReference>
<evidence type="ECO:0000256" key="7">
    <source>
        <dbReference type="ARBA" id="ARBA00022723"/>
    </source>
</evidence>
<dbReference type="GO" id="GO:0000781">
    <property type="term" value="C:chromosome, telomeric region"/>
    <property type="evidence" value="ECO:0007669"/>
    <property type="project" value="UniProtKB-SubCell"/>
</dbReference>
<dbReference type="Gene3D" id="1.10.132.70">
    <property type="match status" value="1"/>
</dbReference>
<keyword evidence="16" id="KW-1185">Reference proteome</keyword>
<dbReference type="PANTHER" id="PTHR12066:SF0">
    <property type="entry name" value="TELOMERASE REVERSE TRANSCRIPTASE"/>
    <property type="match status" value="1"/>
</dbReference>
<dbReference type="EMBL" id="KN833867">
    <property type="protein sequence ID" value="KIK16117.1"/>
    <property type="molecule type" value="Genomic_DNA"/>
</dbReference>
<dbReference type="GO" id="GO:0007004">
    <property type="term" value="P:telomere maintenance via telomerase"/>
    <property type="evidence" value="ECO:0007669"/>
    <property type="project" value="TreeGrafter"/>
</dbReference>
<evidence type="ECO:0000256" key="13">
    <source>
        <dbReference type="RuleBase" id="RU365061"/>
    </source>
</evidence>
<evidence type="ECO:0000256" key="3">
    <source>
        <dbReference type="ARBA" id="ARBA00016182"/>
    </source>
</evidence>
<keyword evidence="6 13" id="KW-0548">Nucleotidyltransferase</keyword>
<organism evidence="15 16">
    <name type="scientific">Pisolithus microcarpus 441</name>
    <dbReference type="NCBI Taxonomy" id="765257"/>
    <lineage>
        <taxon>Eukaryota</taxon>
        <taxon>Fungi</taxon>
        <taxon>Dikarya</taxon>
        <taxon>Basidiomycota</taxon>
        <taxon>Agaricomycotina</taxon>
        <taxon>Agaricomycetes</taxon>
        <taxon>Agaricomycetidae</taxon>
        <taxon>Boletales</taxon>
        <taxon>Sclerodermatineae</taxon>
        <taxon>Pisolithaceae</taxon>
        <taxon>Pisolithus</taxon>
    </lineage>
</organism>
<keyword evidence="9 13" id="KW-0779">Telomere</keyword>
<dbReference type="InterPro" id="IPR021891">
    <property type="entry name" value="Telomerase_RBD"/>
</dbReference>
<evidence type="ECO:0000259" key="14">
    <source>
        <dbReference type="PROSITE" id="PS50878"/>
    </source>
</evidence>
<reference evidence="15 16" key="1">
    <citation type="submission" date="2014-04" db="EMBL/GenBank/DDBJ databases">
        <authorList>
            <consortium name="DOE Joint Genome Institute"/>
            <person name="Kuo A."/>
            <person name="Kohler A."/>
            <person name="Costa M.D."/>
            <person name="Nagy L.G."/>
            <person name="Floudas D."/>
            <person name="Copeland A."/>
            <person name="Barry K.W."/>
            <person name="Cichocki N."/>
            <person name="Veneault-Fourrey C."/>
            <person name="LaButti K."/>
            <person name="Lindquist E.A."/>
            <person name="Lipzen A."/>
            <person name="Lundell T."/>
            <person name="Morin E."/>
            <person name="Murat C."/>
            <person name="Sun H."/>
            <person name="Tunlid A."/>
            <person name="Henrissat B."/>
            <person name="Grigoriev I.V."/>
            <person name="Hibbett D.S."/>
            <person name="Martin F."/>
            <person name="Nordberg H.P."/>
            <person name="Cantor M.N."/>
            <person name="Hua S.X."/>
        </authorList>
    </citation>
    <scope>NUCLEOTIDE SEQUENCE [LARGE SCALE GENOMIC DNA]</scope>
    <source>
        <strain evidence="15 16">441</strain>
    </source>
</reference>
<feature type="domain" description="Reverse transcriptase" evidence="14">
    <location>
        <begin position="619"/>
        <end position="961"/>
    </location>
</feature>
<dbReference type="GO" id="GO:0046872">
    <property type="term" value="F:metal ion binding"/>
    <property type="evidence" value="ECO:0007669"/>
    <property type="project" value="UniProtKB-KW"/>
</dbReference>
<evidence type="ECO:0000256" key="10">
    <source>
        <dbReference type="ARBA" id="ARBA00022918"/>
    </source>
</evidence>
<keyword evidence="4 13" id="KW-0158">Chromosome</keyword>
<evidence type="ECO:0000256" key="12">
    <source>
        <dbReference type="ARBA" id="ARBA00048173"/>
    </source>
</evidence>
<dbReference type="PROSITE" id="PS50878">
    <property type="entry name" value="RT_POL"/>
    <property type="match status" value="1"/>
</dbReference>
<dbReference type="CDD" id="cd01648">
    <property type="entry name" value="TERT"/>
    <property type="match status" value="1"/>
</dbReference>
<dbReference type="AlphaFoldDB" id="A0A0C9Z1F6"/>
<evidence type="ECO:0000313" key="16">
    <source>
        <dbReference type="Proteomes" id="UP000054018"/>
    </source>
</evidence>
<comment type="similarity">
    <text evidence="1 13">Belongs to the reverse transcriptase family. Telomerase subfamily.</text>
</comment>
<keyword evidence="7 13" id="KW-0479">Metal-binding</keyword>
<evidence type="ECO:0000256" key="8">
    <source>
        <dbReference type="ARBA" id="ARBA00022842"/>
    </source>
</evidence>
<accession>A0A0C9Z1F6</accession>
<dbReference type="PANTHER" id="PTHR12066">
    <property type="entry name" value="TELOMERASE REVERSE TRANSCRIPTASE"/>
    <property type="match status" value="1"/>
</dbReference>
<dbReference type="Gene3D" id="3.30.70.2630">
    <property type="match status" value="1"/>
</dbReference>
<comment type="function">
    <text evidence="13">Telomerase is a ribonucleoprotein enzyme essential for the replication of chromosome termini in most eukaryotes. It elongates telomeres. It is a reverse transcriptase that adds simple sequence repeats to chromosome ends by copying a template sequence within the RNA component of the enzyme.</text>
</comment>
<evidence type="ECO:0000256" key="2">
    <source>
        <dbReference type="ARBA" id="ARBA00012493"/>
    </source>
</evidence>
<dbReference type="Pfam" id="PF12009">
    <property type="entry name" value="Telomerase_RBD"/>
    <property type="match status" value="1"/>
</dbReference>
<comment type="subcellular location">
    <subcellularLocation>
        <location evidence="13">Nucleus</location>
    </subcellularLocation>
    <subcellularLocation>
        <location evidence="13">Chromosome</location>
        <location evidence="13">Telomere</location>
    </subcellularLocation>
</comment>
<evidence type="ECO:0000256" key="5">
    <source>
        <dbReference type="ARBA" id="ARBA00022679"/>
    </source>
</evidence>